<evidence type="ECO:0000256" key="4">
    <source>
        <dbReference type="ARBA" id="ARBA00022832"/>
    </source>
</evidence>
<comment type="function">
    <text evidence="8">Transfers the 4'-phosphopantetheine moiety from coenzyme A to a Ser of acyl-carrier-protein.</text>
</comment>
<dbReference type="SUPFAM" id="SSF56214">
    <property type="entry name" value="4'-phosphopantetheinyl transferase"/>
    <property type="match status" value="1"/>
</dbReference>
<feature type="binding site" evidence="8">
    <location>
        <position position="8"/>
    </location>
    <ligand>
        <name>Mg(2+)</name>
        <dbReference type="ChEBI" id="CHEBI:18420"/>
    </ligand>
</feature>
<dbReference type="InterPro" id="IPR008278">
    <property type="entry name" value="4-PPantetheinyl_Trfase_dom"/>
</dbReference>
<name>A0A1M3L5N0_9BACT</name>
<dbReference type="AlphaFoldDB" id="A0A1M3L5N0"/>
<dbReference type="GO" id="GO:0005737">
    <property type="term" value="C:cytoplasm"/>
    <property type="evidence" value="ECO:0007669"/>
    <property type="project" value="UniProtKB-SubCell"/>
</dbReference>
<dbReference type="STRING" id="1895771.BGO89_04645"/>
<sequence length="125" mass="13890">MITGIGTDIVDVARIRHSFDEYGERFMKRVFTQTEIDYCEHFGETKFLHYAARFAAKEAFSKAIGTGMRQGMAFGKVGVRNEASGKPVLELHGEMQEQWGSHVVHVTLSHTSTVAVAVVVIETLS</sequence>
<dbReference type="Pfam" id="PF01648">
    <property type="entry name" value="ACPS"/>
    <property type="match status" value="1"/>
</dbReference>
<keyword evidence="2 8" id="KW-0808">Transferase</keyword>
<proteinExistence type="inferred from homology"/>
<dbReference type="NCBIfam" id="TIGR00556">
    <property type="entry name" value="pantethn_trn"/>
    <property type="match status" value="1"/>
</dbReference>
<keyword evidence="5 8" id="KW-0460">Magnesium</keyword>
<comment type="subcellular location">
    <subcellularLocation>
        <location evidence="8">Cytoplasm</location>
    </subcellularLocation>
</comment>
<evidence type="ECO:0000313" key="10">
    <source>
        <dbReference type="EMBL" id="OJX60856.1"/>
    </source>
</evidence>
<comment type="catalytic activity">
    <reaction evidence="8">
        <text>apo-[ACP] + CoA = holo-[ACP] + adenosine 3',5'-bisphosphate + H(+)</text>
        <dbReference type="Rhea" id="RHEA:12068"/>
        <dbReference type="Rhea" id="RHEA-COMP:9685"/>
        <dbReference type="Rhea" id="RHEA-COMP:9690"/>
        <dbReference type="ChEBI" id="CHEBI:15378"/>
        <dbReference type="ChEBI" id="CHEBI:29999"/>
        <dbReference type="ChEBI" id="CHEBI:57287"/>
        <dbReference type="ChEBI" id="CHEBI:58343"/>
        <dbReference type="ChEBI" id="CHEBI:64479"/>
        <dbReference type="EC" id="2.7.8.7"/>
    </reaction>
</comment>
<protein>
    <recommendedName>
        <fullName evidence="8">Holo-[acyl-carrier-protein] synthase</fullName>
        <shortName evidence="8">Holo-ACP synthase</shortName>
        <ecNumber evidence="8">2.7.8.7</ecNumber>
    </recommendedName>
    <alternativeName>
        <fullName evidence="8">4'-phosphopantetheinyl transferase AcpS</fullName>
    </alternativeName>
</protein>
<keyword evidence="1 8" id="KW-0444">Lipid biosynthesis</keyword>
<evidence type="ECO:0000313" key="11">
    <source>
        <dbReference type="Proteomes" id="UP000184233"/>
    </source>
</evidence>
<keyword evidence="7 8" id="KW-0275">Fatty acid biosynthesis</keyword>
<dbReference type="EC" id="2.7.8.7" evidence="8"/>
<dbReference type="GO" id="GO:0008897">
    <property type="term" value="F:holo-[acyl-carrier-protein] synthase activity"/>
    <property type="evidence" value="ECO:0007669"/>
    <property type="project" value="UniProtKB-UniRule"/>
</dbReference>
<dbReference type="InterPro" id="IPR004568">
    <property type="entry name" value="Ppantetheine-prot_Trfase_dom"/>
</dbReference>
<reference evidence="10 11" key="1">
    <citation type="submission" date="2016-09" db="EMBL/GenBank/DDBJ databases">
        <title>Genome-resolved meta-omics ties microbial dynamics to process performance in biotechnology for thiocyanate degradation.</title>
        <authorList>
            <person name="Kantor R.S."/>
            <person name="Huddy R.J."/>
            <person name="Iyer R."/>
            <person name="Thomas B.C."/>
            <person name="Brown C.T."/>
            <person name="Anantharaman K."/>
            <person name="Tringe S."/>
            <person name="Hettich R.L."/>
            <person name="Harrison S.T."/>
            <person name="Banfield J.F."/>
        </authorList>
    </citation>
    <scope>NUCLEOTIDE SEQUENCE [LARGE SCALE GENOMIC DNA]</scope>
    <source>
        <strain evidence="10">59-99</strain>
    </source>
</reference>
<evidence type="ECO:0000256" key="3">
    <source>
        <dbReference type="ARBA" id="ARBA00022723"/>
    </source>
</evidence>
<evidence type="ECO:0000256" key="7">
    <source>
        <dbReference type="ARBA" id="ARBA00023160"/>
    </source>
</evidence>
<dbReference type="HAMAP" id="MF_00101">
    <property type="entry name" value="AcpS"/>
    <property type="match status" value="1"/>
</dbReference>
<evidence type="ECO:0000256" key="1">
    <source>
        <dbReference type="ARBA" id="ARBA00022516"/>
    </source>
</evidence>
<accession>A0A1M3L5N0</accession>
<comment type="cofactor">
    <cofactor evidence="8">
        <name>Mg(2+)</name>
        <dbReference type="ChEBI" id="CHEBI:18420"/>
    </cofactor>
</comment>
<keyword evidence="6 8" id="KW-0443">Lipid metabolism</keyword>
<dbReference type="GO" id="GO:0006633">
    <property type="term" value="P:fatty acid biosynthetic process"/>
    <property type="evidence" value="ECO:0007669"/>
    <property type="project" value="UniProtKB-UniRule"/>
</dbReference>
<dbReference type="GO" id="GO:0000287">
    <property type="term" value="F:magnesium ion binding"/>
    <property type="evidence" value="ECO:0007669"/>
    <property type="project" value="UniProtKB-UniRule"/>
</dbReference>
<feature type="domain" description="4'-phosphopantetheinyl transferase" evidence="9">
    <location>
        <begin position="4"/>
        <end position="112"/>
    </location>
</feature>
<comment type="similarity">
    <text evidence="8">Belongs to the P-Pant transferase superfamily. AcpS family.</text>
</comment>
<evidence type="ECO:0000256" key="6">
    <source>
        <dbReference type="ARBA" id="ARBA00023098"/>
    </source>
</evidence>
<keyword evidence="3 8" id="KW-0479">Metal-binding</keyword>
<dbReference type="InterPro" id="IPR002582">
    <property type="entry name" value="ACPS"/>
</dbReference>
<keyword evidence="8" id="KW-0963">Cytoplasm</keyword>
<gene>
    <name evidence="8" type="primary">acpS</name>
    <name evidence="10" type="ORF">BGO89_04645</name>
</gene>
<evidence type="ECO:0000256" key="8">
    <source>
        <dbReference type="HAMAP-Rule" id="MF_00101"/>
    </source>
</evidence>
<feature type="binding site" evidence="8">
    <location>
        <position position="58"/>
    </location>
    <ligand>
        <name>Mg(2+)</name>
        <dbReference type="ChEBI" id="CHEBI:18420"/>
    </ligand>
</feature>
<dbReference type="NCBIfam" id="TIGR00516">
    <property type="entry name" value="acpS"/>
    <property type="match status" value="1"/>
</dbReference>
<comment type="caution">
    <text evidence="10">The sequence shown here is derived from an EMBL/GenBank/DDBJ whole genome shotgun (WGS) entry which is preliminary data.</text>
</comment>
<dbReference type="EMBL" id="MKVH01000003">
    <property type="protein sequence ID" value="OJX60856.1"/>
    <property type="molecule type" value="Genomic_DNA"/>
</dbReference>
<keyword evidence="4 8" id="KW-0276">Fatty acid metabolism</keyword>
<dbReference type="Gene3D" id="3.90.470.20">
    <property type="entry name" value="4'-phosphopantetheinyl transferase domain"/>
    <property type="match status" value="1"/>
</dbReference>
<evidence type="ECO:0000259" key="9">
    <source>
        <dbReference type="Pfam" id="PF01648"/>
    </source>
</evidence>
<evidence type="ECO:0000256" key="2">
    <source>
        <dbReference type="ARBA" id="ARBA00022679"/>
    </source>
</evidence>
<dbReference type="InterPro" id="IPR037143">
    <property type="entry name" value="4-PPantetheinyl_Trfase_dom_sf"/>
</dbReference>
<organism evidence="10 11">
    <name type="scientific">Candidatus Kapaibacterium thiocyanatum</name>
    <dbReference type="NCBI Taxonomy" id="1895771"/>
    <lineage>
        <taxon>Bacteria</taxon>
        <taxon>Pseudomonadati</taxon>
        <taxon>Candidatus Kapaibacteriota</taxon>
        <taxon>Candidatus Kapaibacteriia</taxon>
        <taxon>Candidatus Kapaibacteriales</taxon>
        <taxon>Candidatus Kapaibacteriaceae</taxon>
        <taxon>Candidatus Kapaibacterium</taxon>
    </lineage>
</organism>
<evidence type="ECO:0000256" key="5">
    <source>
        <dbReference type="ARBA" id="ARBA00022842"/>
    </source>
</evidence>
<dbReference type="Proteomes" id="UP000184233">
    <property type="component" value="Unassembled WGS sequence"/>
</dbReference>